<dbReference type="Pfam" id="PF00288">
    <property type="entry name" value="GHMP_kinases_N"/>
    <property type="match status" value="1"/>
</dbReference>
<keyword evidence="8" id="KW-0443">Lipid metabolism</keyword>
<dbReference type="NCBIfam" id="TIGR00549">
    <property type="entry name" value="mevalon_kin"/>
    <property type="match status" value="1"/>
</dbReference>
<evidence type="ECO:0000256" key="3">
    <source>
        <dbReference type="ARBA" id="ARBA00022679"/>
    </source>
</evidence>
<dbReference type="InterPro" id="IPR006204">
    <property type="entry name" value="GHMP_kinase_N_dom"/>
</dbReference>
<dbReference type="PROSITE" id="PS51257">
    <property type="entry name" value="PROKAR_LIPOPROTEIN"/>
    <property type="match status" value="1"/>
</dbReference>
<organism evidence="12 13">
    <name type="scientific">Nocardia brasiliensis</name>
    <dbReference type="NCBI Taxonomy" id="37326"/>
    <lineage>
        <taxon>Bacteria</taxon>
        <taxon>Bacillati</taxon>
        <taxon>Actinomycetota</taxon>
        <taxon>Actinomycetes</taxon>
        <taxon>Mycobacteriales</taxon>
        <taxon>Nocardiaceae</taxon>
        <taxon>Nocardia</taxon>
    </lineage>
</organism>
<keyword evidence="1" id="KW-0963">Cytoplasm</keyword>
<keyword evidence="4" id="KW-0547">Nucleotide-binding</keyword>
<protein>
    <submittedName>
        <fullName evidence="12">Mevalonate kinase</fullName>
        <ecNumber evidence="12">2.7.1.36</ecNumber>
    </submittedName>
</protein>
<dbReference type="Pfam" id="PF08544">
    <property type="entry name" value="GHMP_kinases_C"/>
    <property type="match status" value="1"/>
</dbReference>
<evidence type="ECO:0000256" key="7">
    <source>
        <dbReference type="ARBA" id="ARBA00022842"/>
    </source>
</evidence>
<evidence type="ECO:0000256" key="6">
    <source>
        <dbReference type="ARBA" id="ARBA00022840"/>
    </source>
</evidence>
<dbReference type="PANTHER" id="PTHR43290:SF2">
    <property type="entry name" value="MEVALONATE KINASE"/>
    <property type="match status" value="1"/>
</dbReference>
<feature type="domain" description="GHMP kinase C-terminal" evidence="11">
    <location>
        <begin position="242"/>
        <end position="317"/>
    </location>
</feature>
<dbReference type="InterPro" id="IPR006205">
    <property type="entry name" value="Mev_gal_kin"/>
</dbReference>
<comment type="pathway">
    <text evidence="9">Isoprenoid biosynthesis; isopentenyl diphosphate biosynthesis via mevalonate pathway; isopentenyl diphosphate from (R)-mevalonate: step 1/3.</text>
</comment>
<keyword evidence="3 12" id="KW-0808">Transferase</keyword>
<dbReference type="InterPro" id="IPR036554">
    <property type="entry name" value="GHMP_kinase_C_sf"/>
</dbReference>
<evidence type="ECO:0000313" key="12">
    <source>
        <dbReference type="EMBL" id="QIS04309.1"/>
    </source>
</evidence>
<keyword evidence="6" id="KW-0067">ATP-binding</keyword>
<dbReference type="GO" id="GO:0005524">
    <property type="term" value="F:ATP binding"/>
    <property type="evidence" value="ECO:0007669"/>
    <property type="project" value="UniProtKB-KW"/>
</dbReference>
<dbReference type="PRINTS" id="PR00959">
    <property type="entry name" value="MEVGALKINASE"/>
</dbReference>
<evidence type="ECO:0000256" key="8">
    <source>
        <dbReference type="ARBA" id="ARBA00023098"/>
    </source>
</evidence>
<dbReference type="AlphaFoldDB" id="A0A6G9XTR3"/>
<dbReference type="UniPathway" id="UPA00057">
    <property type="reaction ID" value="UER00098"/>
</dbReference>
<dbReference type="InterPro" id="IPR014721">
    <property type="entry name" value="Ribsml_uS5_D2-typ_fold_subgr"/>
</dbReference>
<evidence type="ECO:0000259" key="10">
    <source>
        <dbReference type="Pfam" id="PF00288"/>
    </source>
</evidence>
<evidence type="ECO:0000256" key="2">
    <source>
        <dbReference type="ARBA" id="ARBA00022516"/>
    </source>
</evidence>
<dbReference type="EMBL" id="CP046171">
    <property type="protein sequence ID" value="QIS04309.1"/>
    <property type="molecule type" value="Genomic_DNA"/>
</dbReference>
<dbReference type="InterPro" id="IPR013750">
    <property type="entry name" value="GHMP_kinase_C_dom"/>
</dbReference>
<dbReference type="Gene3D" id="3.30.70.890">
    <property type="entry name" value="GHMP kinase, C-terminal domain"/>
    <property type="match status" value="1"/>
</dbReference>
<evidence type="ECO:0000313" key="13">
    <source>
        <dbReference type="Proteomes" id="UP000501705"/>
    </source>
</evidence>
<evidence type="ECO:0000259" key="11">
    <source>
        <dbReference type="Pfam" id="PF08544"/>
    </source>
</evidence>
<evidence type="ECO:0000256" key="1">
    <source>
        <dbReference type="ARBA" id="ARBA00022490"/>
    </source>
</evidence>
<dbReference type="GO" id="GO:0019287">
    <property type="term" value="P:isopentenyl diphosphate biosynthetic process, mevalonate pathway"/>
    <property type="evidence" value="ECO:0007669"/>
    <property type="project" value="UniProtKB-UniPathway"/>
</dbReference>
<dbReference type="GO" id="GO:0005829">
    <property type="term" value="C:cytosol"/>
    <property type="evidence" value="ECO:0007669"/>
    <property type="project" value="TreeGrafter"/>
</dbReference>
<accession>A0A6G9XTR3</accession>
<evidence type="ECO:0000256" key="5">
    <source>
        <dbReference type="ARBA" id="ARBA00022777"/>
    </source>
</evidence>
<dbReference type="GO" id="GO:0004496">
    <property type="term" value="F:mevalonate kinase activity"/>
    <property type="evidence" value="ECO:0007669"/>
    <property type="project" value="UniProtKB-EC"/>
</dbReference>
<dbReference type="SUPFAM" id="SSF55060">
    <property type="entry name" value="GHMP Kinase, C-terminal domain"/>
    <property type="match status" value="1"/>
</dbReference>
<evidence type="ECO:0000256" key="4">
    <source>
        <dbReference type="ARBA" id="ARBA00022741"/>
    </source>
</evidence>
<dbReference type="SUPFAM" id="SSF54211">
    <property type="entry name" value="Ribosomal protein S5 domain 2-like"/>
    <property type="match status" value="1"/>
</dbReference>
<gene>
    <name evidence="12" type="primary">mvk</name>
    <name evidence="12" type="ORF">F5X71_19985</name>
</gene>
<dbReference type="PANTHER" id="PTHR43290">
    <property type="entry name" value="MEVALONATE KINASE"/>
    <property type="match status" value="1"/>
</dbReference>
<keyword evidence="2" id="KW-0444">Lipid biosynthesis</keyword>
<dbReference type="Gene3D" id="3.30.230.10">
    <property type="match status" value="1"/>
</dbReference>
<sequence length="335" mass="33935">MRAFMDLTEPVPGTLIGAGTACGKAILIGEHTVVYGLPAIAIPLASLHIKATAHISTATTSRLTISTRHADGGRVDGFFTCRSDALSAGSDGAVVAVVAALRKWGLHHEAAAVRLTGDLPPARGLGASAACATAAVRAVADAVGTTVGRRALYELVQVGEQQAHGRASGIDAAAVIAAQPIRFQDGAARVLPARSDAVTVLADTGMPSVTRRAVAAVQSIVHRNPARARGLLDEADCLIDDALAALDASDVVTLGARMNGFHSLLMEFGVSTEALNRLVDAASRAGALGAKLTGGGLGGCVLALTQPHDAAVVQQALMSAGARRTWTIPFGGPSS</sequence>
<keyword evidence="5 12" id="KW-0418">Kinase</keyword>
<dbReference type="EC" id="2.7.1.36" evidence="12"/>
<reference evidence="12 13" key="1">
    <citation type="journal article" date="2019" name="ACS Chem. Biol.">
        <title>Identification and Mobilization of a Cryptic Antibiotic Biosynthesis Gene Locus from a Human-Pathogenic Nocardia Isolate.</title>
        <authorList>
            <person name="Herisse M."/>
            <person name="Ishida K."/>
            <person name="Porter J.L."/>
            <person name="Howden B."/>
            <person name="Hertweck C."/>
            <person name="Stinear T.P."/>
            <person name="Pidot S.J."/>
        </authorList>
    </citation>
    <scope>NUCLEOTIDE SEQUENCE [LARGE SCALE GENOMIC DNA]</scope>
    <source>
        <strain evidence="12 13">AUSMDU00024985</strain>
    </source>
</reference>
<dbReference type="InterPro" id="IPR020568">
    <property type="entry name" value="Ribosomal_Su5_D2-typ_SF"/>
</dbReference>
<feature type="domain" description="GHMP kinase N-terminal" evidence="10">
    <location>
        <begin position="95"/>
        <end position="176"/>
    </location>
</feature>
<proteinExistence type="predicted"/>
<keyword evidence="7" id="KW-0460">Magnesium</keyword>
<name>A0A6G9XTR3_NOCBR</name>
<dbReference type="Proteomes" id="UP000501705">
    <property type="component" value="Chromosome"/>
</dbReference>
<evidence type="ECO:0000256" key="9">
    <source>
        <dbReference type="ARBA" id="ARBA00029438"/>
    </source>
</evidence>